<dbReference type="EMBL" id="CP029289">
    <property type="protein sequence ID" value="AWR94873.1"/>
    <property type="molecule type" value="Genomic_DNA"/>
</dbReference>
<gene>
    <name evidence="11 14" type="primary">mvk</name>
    <name evidence="14" type="ORF">DFR85_09950</name>
</gene>
<dbReference type="Proteomes" id="UP000248044">
    <property type="component" value="Chromosome"/>
</dbReference>
<comment type="cofactor">
    <cofactor evidence="11">
        <name>Mg(2+)</name>
        <dbReference type="ChEBI" id="CHEBI:18420"/>
    </cofactor>
</comment>
<evidence type="ECO:0000256" key="11">
    <source>
        <dbReference type="HAMAP-Rule" id="MF_00217"/>
    </source>
</evidence>
<dbReference type="GO" id="GO:0019287">
    <property type="term" value="P:isopentenyl diphosphate biosynthetic process, mevalonate pathway"/>
    <property type="evidence" value="ECO:0007669"/>
    <property type="project" value="UniProtKB-UniRule"/>
</dbReference>
<evidence type="ECO:0000256" key="7">
    <source>
        <dbReference type="ARBA" id="ARBA00022842"/>
    </source>
</evidence>
<dbReference type="GO" id="GO:0005524">
    <property type="term" value="F:ATP binding"/>
    <property type="evidence" value="ECO:0007669"/>
    <property type="project" value="UniProtKB-UniRule"/>
</dbReference>
<feature type="domain" description="GHMP kinase C-terminal" evidence="13">
    <location>
        <begin position="223"/>
        <end position="280"/>
    </location>
</feature>
<comment type="subunit">
    <text evidence="11">Homodimer.</text>
</comment>
<proteinExistence type="inferred from homology"/>
<comment type="subcellular location">
    <subcellularLocation>
        <location evidence="11">Cytoplasm</location>
    </subcellularLocation>
</comment>
<evidence type="ECO:0000256" key="8">
    <source>
        <dbReference type="ARBA" id="ARBA00023098"/>
    </source>
</evidence>
<evidence type="ECO:0000256" key="9">
    <source>
        <dbReference type="ARBA" id="ARBA00023229"/>
    </source>
</evidence>
<comment type="caution">
    <text evidence="11">Lacks conserved residue(s) required for the propagation of feature annotation.</text>
</comment>
<keyword evidence="8 11" id="KW-0443">Lipid metabolism</keyword>
<dbReference type="AlphaFoldDB" id="A0A2U9IFT0"/>
<dbReference type="HAMAP" id="MF_00217">
    <property type="entry name" value="Mevalonate_kinase"/>
    <property type="match status" value="1"/>
</dbReference>
<evidence type="ECO:0000259" key="12">
    <source>
        <dbReference type="Pfam" id="PF00288"/>
    </source>
</evidence>
<keyword evidence="5 11" id="KW-0418">Kinase</keyword>
<feature type="active site" description="Proton acceptor" evidence="11">
    <location>
        <position position="149"/>
    </location>
</feature>
<dbReference type="InterPro" id="IPR013750">
    <property type="entry name" value="GHMP_kinase_C_dom"/>
</dbReference>
<dbReference type="Gene3D" id="3.30.230.10">
    <property type="match status" value="1"/>
</dbReference>
<accession>A0A2U9IFT0</accession>
<dbReference type="OrthoDB" id="19001at2157"/>
<dbReference type="InterPro" id="IPR006204">
    <property type="entry name" value="GHMP_kinase_N_dom"/>
</dbReference>
<keyword evidence="3 11" id="KW-0808">Transferase</keyword>
<evidence type="ECO:0000256" key="3">
    <source>
        <dbReference type="ARBA" id="ARBA00022679"/>
    </source>
</evidence>
<evidence type="ECO:0000313" key="14">
    <source>
        <dbReference type="EMBL" id="AWR94873.1"/>
    </source>
</evidence>
<dbReference type="PRINTS" id="PR00959">
    <property type="entry name" value="MEVGALKINASE"/>
</dbReference>
<organism evidence="14 15">
    <name type="scientific">Acidianus brierleyi</name>
    <dbReference type="NCBI Taxonomy" id="41673"/>
    <lineage>
        <taxon>Archaea</taxon>
        <taxon>Thermoproteota</taxon>
        <taxon>Thermoprotei</taxon>
        <taxon>Sulfolobales</taxon>
        <taxon>Sulfolobaceae</taxon>
        <taxon>Acidianus</taxon>
    </lineage>
</organism>
<evidence type="ECO:0000259" key="13">
    <source>
        <dbReference type="Pfam" id="PF08544"/>
    </source>
</evidence>
<dbReference type="PANTHER" id="PTHR43290">
    <property type="entry name" value="MEVALONATE KINASE"/>
    <property type="match status" value="1"/>
</dbReference>
<evidence type="ECO:0000256" key="5">
    <source>
        <dbReference type="ARBA" id="ARBA00022777"/>
    </source>
</evidence>
<dbReference type="GeneID" id="36832480"/>
<dbReference type="NCBIfam" id="TIGR00549">
    <property type="entry name" value="mevalon_kin"/>
    <property type="match status" value="1"/>
</dbReference>
<evidence type="ECO:0000256" key="2">
    <source>
        <dbReference type="ARBA" id="ARBA00022516"/>
    </source>
</evidence>
<keyword evidence="4 11" id="KW-0547">Nucleotide-binding</keyword>
<comment type="pathway">
    <text evidence="10 11">Isoprenoid biosynthesis; isopentenyl diphosphate biosynthesis via mevalonate pathway; isopentenyl diphosphate from (R)-mevalonate: step 1/3.</text>
</comment>
<dbReference type="GO" id="GO:0004496">
    <property type="term" value="F:mevalonate kinase activity"/>
    <property type="evidence" value="ECO:0007669"/>
    <property type="project" value="UniProtKB-UniRule"/>
</dbReference>
<reference evidence="14 15" key="1">
    <citation type="submission" date="2018-05" db="EMBL/GenBank/DDBJ databases">
        <title>Complete Genome Sequences of Extremely Thermoacidophilic, Metal-Mobilizing Type-Strain Members of the Archaeal Family Sulfolobaceae: Acidianus brierleyi DSM-1651T, Acidianus sulfidivorans DSM-18786T, Metallosphaera hakonensis DSM-7519T, and Metallosphaera prunae DSM-10039T.</title>
        <authorList>
            <person name="Counts J.A."/>
            <person name="Kelly R.M."/>
        </authorList>
    </citation>
    <scope>NUCLEOTIDE SEQUENCE [LARGE SCALE GENOMIC DNA]</scope>
    <source>
        <strain evidence="14 15">DSM 1651</strain>
    </source>
</reference>
<dbReference type="GO" id="GO:0000287">
    <property type="term" value="F:magnesium ion binding"/>
    <property type="evidence" value="ECO:0007669"/>
    <property type="project" value="UniProtKB-UniRule"/>
</dbReference>
<keyword evidence="6 11" id="KW-0067">ATP-binding</keyword>
<comment type="similarity">
    <text evidence="11">Belongs to the GHMP kinase family. Mevalonate kinase subfamily.</text>
</comment>
<feature type="domain" description="GHMP kinase N-terminal" evidence="12">
    <location>
        <begin position="75"/>
        <end position="157"/>
    </location>
</feature>
<dbReference type="KEGG" id="abri:DFR85_09950"/>
<evidence type="ECO:0000256" key="6">
    <source>
        <dbReference type="ARBA" id="ARBA00022840"/>
    </source>
</evidence>
<evidence type="ECO:0000313" key="15">
    <source>
        <dbReference type="Proteomes" id="UP000248044"/>
    </source>
</evidence>
<dbReference type="EC" id="2.7.1.36" evidence="11"/>
<evidence type="ECO:0000256" key="4">
    <source>
        <dbReference type="ARBA" id="ARBA00022741"/>
    </source>
</evidence>
<protein>
    <recommendedName>
        <fullName evidence="11">Mevalonate kinase</fullName>
        <shortName evidence="11">MK</shortName>
        <shortName evidence="11">MVK</shortName>
        <ecNumber evidence="11">2.7.1.36</ecNumber>
    </recommendedName>
</protein>
<keyword evidence="2 11" id="KW-0444">Lipid biosynthesis</keyword>
<keyword evidence="15" id="KW-1185">Reference proteome</keyword>
<dbReference type="Gene3D" id="3.30.70.890">
    <property type="entry name" value="GHMP kinase, C-terminal domain"/>
    <property type="match status" value="1"/>
</dbReference>
<dbReference type="InterPro" id="IPR036554">
    <property type="entry name" value="GHMP_kinase_C_sf"/>
</dbReference>
<evidence type="ECO:0000256" key="1">
    <source>
        <dbReference type="ARBA" id="ARBA00022490"/>
    </source>
</evidence>
<dbReference type="Pfam" id="PF08544">
    <property type="entry name" value="GHMP_kinases_C"/>
    <property type="match status" value="1"/>
</dbReference>
<dbReference type="SUPFAM" id="SSF55060">
    <property type="entry name" value="GHMP Kinase, C-terminal domain"/>
    <property type="match status" value="1"/>
</dbReference>
<dbReference type="InterPro" id="IPR014721">
    <property type="entry name" value="Ribsml_uS5_D2-typ_fold_subgr"/>
</dbReference>
<comment type="catalytic activity">
    <reaction evidence="11">
        <text>(R)-mevalonate + ATP = (R)-5-phosphomevalonate + ADP + H(+)</text>
        <dbReference type="Rhea" id="RHEA:17065"/>
        <dbReference type="ChEBI" id="CHEBI:15378"/>
        <dbReference type="ChEBI" id="CHEBI:30616"/>
        <dbReference type="ChEBI" id="CHEBI:36464"/>
        <dbReference type="ChEBI" id="CHEBI:58146"/>
        <dbReference type="ChEBI" id="CHEBI:456216"/>
        <dbReference type="EC" id="2.7.1.36"/>
    </reaction>
</comment>
<keyword evidence="7 11" id="KW-0460">Magnesium</keyword>
<dbReference type="RefSeq" id="WP_110270754.1">
    <property type="nucleotide sequence ID" value="NZ_CP029289.2"/>
</dbReference>
<dbReference type="UniPathway" id="UPA00057">
    <property type="reaction ID" value="UER00098"/>
</dbReference>
<dbReference type="SUPFAM" id="SSF54211">
    <property type="entry name" value="Ribosomal protein S5 domain 2-like"/>
    <property type="match status" value="1"/>
</dbReference>
<evidence type="ECO:0000256" key="10">
    <source>
        <dbReference type="ARBA" id="ARBA00029438"/>
    </source>
</evidence>
<keyword evidence="1 11" id="KW-0963">Cytoplasm</keyword>
<dbReference type="InterPro" id="IPR006205">
    <property type="entry name" value="Mev_gal_kin"/>
</dbReference>
<keyword evidence="9 11" id="KW-0414">Isoprene biosynthesis</keyword>
<dbReference type="PANTHER" id="PTHR43290:SF2">
    <property type="entry name" value="MEVALONATE KINASE"/>
    <property type="match status" value="1"/>
</dbReference>
<comment type="function">
    <text evidence="11">Catalyzes the phosphorylation of (R)-mevalonate (MVA) to (R)-mevalonate 5-phosphate (MVAP). Functions in the mevalonate (MVA) pathway leading to isopentenyl diphosphate (IPP), a key precursor for the biosynthesis of isoprenoid compounds such as archaeal membrane lipids.</text>
</comment>
<sequence length="313" mass="34149">MIIAEVPLKLTLFGEHAVVYEQPALAMAISEKMIIKVKSNEKMIIKSNSLSIKGIKVDLNDLKLESEETGKILSYVIGALSYFKEKKNALIEIESPVDPSVGLGTSAAVIVGIVSAYSRFLGYELTNEEIAKISHNIELSIQGIGSRMDTYTTALGGLIYFPKDGGYEILDQNLELTAGYIKRVTTTKDILKYVRNMKEKNFEIFNDIINTIGKITDKAKNLIKDGNEEELGNLMYINHGLLMSLGVTYPLVDNLVSTAKNLGIRGCKISGGGGGGAIICTNDVKAEILLNTIGARIINCKKSEHGVMIKEIN</sequence>
<dbReference type="Pfam" id="PF00288">
    <property type="entry name" value="GHMP_kinases_N"/>
    <property type="match status" value="1"/>
</dbReference>
<dbReference type="InterPro" id="IPR020568">
    <property type="entry name" value="Ribosomal_Su5_D2-typ_SF"/>
</dbReference>
<dbReference type="InterPro" id="IPR022937">
    <property type="entry name" value="Mevalonate_kinase_arc"/>
</dbReference>
<name>A0A2U9IFT0_9CREN</name>
<dbReference type="GO" id="GO:0005829">
    <property type="term" value="C:cytosol"/>
    <property type="evidence" value="ECO:0007669"/>
    <property type="project" value="TreeGrafter"/>
</dbReference>